<feature type="transmembrane region" description="Helical" evidence="5">
    <location>
        <begin position="30"/>
        <end position="48"/>
    </location>
</feature>
<dbReference type="GO" id="GO:0015171">
    <property type="term" value="F:amino acid transmembrane transporter activity"/>
    <property type="evidence" value="ECO:0007669"/>
    <property type="project" value="TreeGrafter"/>
</dbReference>
<evidence type="ECO:0000313" key="8">
    <source>
        <dbReference type="Proteomes" id="UP000738349"/>
    </source>
</evidence>
<evidence type="ECO:0000313" key="7">
    <source>
        <dbReference type="EMBL" id="KAH7113633.1"/>
    </source>
</evidence>
<gene>
    <name evidence="7" type="ORF">EDB81DRAFT_669997</name>
</gene>
<feature type="non-terminal residue" evidence="7">
    <location>
        <position position="1"/>
    </location>
</feature>
<evidence type="ECO:0000256" key="4">
    <source>
        <dbReference type="ARBA" id="ARBA00023136"/>
    </source>
</evidence>
<sequence>IQLIAVSGSIGTALFVSIGSSLAKGGPGSLFLAYIIYLLILALINNSIAKISTFMPVSDGLFVLLATRLIIYLALLLARTSSFNRLSIHTPYSIQARMEYGIWNVPHMEAYSIRMEYKK</sequence>
<feature type="transmembrane region" description="Helical" evidence="5">
    <location>
        <begin position="60"/>
        <end position="78"/>
    </location>
</feature>
<organism evidence="7 8">
    <name type="scientific">Dactylonectria macrodidyma</name>
    <dbReference type="NCBI Taxonomy" id="307937"/>
    <lineage>
        <taxon>Eukaryota</taxon>
        <taxon>Fungi</taxon>
        <taxon>Dikarya</taxon>
        <taxon>Ascomycota</taxon>
        <taxon>Pezizomycotina</taxon>
        <taxon>Sordariomycetes</taxon>
        <taxon>Hypocreomycetidae</taxon>
        <taxon>Hypocreales</taxon>
        <taxon>Nectriaceae</taxon>
        <taxon>Dactylonectria</taxon>
    </lineage>
</organism>
<dbReference type="OrthoDB" id="3941138at2759"/>
<evidence type="ECO:0000256" key="1">
    <source>
        <dbReference type="ARBA" id="ARBA00004141"/>
    </source>
</evidence>
<dbReference type="GO" id="GO:0016020">
    <property type="term" value="C:membrane"/>
    <property type="evidence" value="ECO:0007669"/>
    <property type="project" value="UniProtKB-SubCell"/>
</dbReference>
<comment type="subcellular location">
    <subcellularLocation>
        <location evidence="1">Membrane</location>
        <topology evidence="1">Multi-pass membrane protein</topology>
    </subcellularLocation>
</comment>
<feature type="transmembrane region" description="Helical" evidence="5">
    <location>
        <begin position="6"/>
        <end position="23"/>
    </location>
</feature>
<evidence type="ECO:0000256" key="3">
    <source>
        <dbReference type="ARBA" id="ARBA00022989"/>
    </source>
</evidence>
<dbReference type="PANTHER" id="PTHR43341:SF6">
    <property type="entry name" value="AMINO ACID TRANSPORTER (EUROFUNG)"/>
    <property type="match status" value="1"/>
</dbReference>
<reference evidence="7" key="1">
    <citation type="journal article" date="2021" name="Nat. Commun.">
        <title>Genetic determinants of endophytism in the Arabidopsis root mycobiome.</title>
        <authorList>
            <person name="Mesny F."/>
            <person name="Miyauchi S."/>
            <person name="Thiergart T."/>
            <person name="Pickel B."/>
            <person name="Atanasova L."/>
            <person name="Karlsson M."/>
            <person name="Huettel B."/>
            <person name="Barry K.W."/>
            <person name="Haridas S."/>
            <person name="Chen C."/>
            <person name="Bauer D."/>
            <person name="Andreopoulos W."/>
            <person name="Pangilinan J."/>
            <person name="LaButti K."/>
            <person name="Riley R."/>
            <person name="Lipzen A."/>
            <person name="Clum A."/>
            <person name="Drula E."/>
            <person name="Henrissat B."/>
            <person name="Kohler A."/>
            <person name="Grigoriev I.V."/>
            <person name="Martin F.M."/>
            <person name="Hacquard S."/>
        </authorList>
    </citation>
    <scope>NUCLEOTIDE SEQUENCE</scope>
    <source>
        <strain evidence="7">MPI-CAGE-AT-0147</strain>
    </source>
</reference>
<keyword evidence="8" id="KW-1185">Reference proteome</keyword>
<dbReference type="Gene3D" id="1.20.1740.10">
    <property type="entry name" value="Amino acid/polyamine transporter I"/>
    <property type="match status" value="1"/>
</dbReference>
<evidence type="ECO:0000256" key="2">
    <source>
        <dbReference type="ARBA" id="ARBA00022692"/>
    </source>
</evidence>
<dbReference type="InterPro" id="IPR004841">
    <property type="entry name" value="AA-permease/SLC12A_dom"/>
</dbReference>
<dbReference type="Proteomes" id="UP000738349">
    <property type="component" value="Unassembled WGS sequence"/>
</dbReference>
<proteinExistence type="predicted"/>
<feature type="domain" description="Amino acid permease/ SLC12A" evidence="6">
    <location>
        <begin position="1"/>
        <end position="69"/>
    </location>
</feature>
<comment type="caution">
    <text evidence="7">The sequence shown here is derived from an EMBL/GenBank/DDBJ whole genome shotgun (WGS) entry which is preliminary data.</text>
</comment>
<keyword evidence="2 5" id="KW-0812">Transmembrane</keyword>
<evidence type="ECO:0000256" key="5">
    <source>
        <dbReference type="SAM" id="Phobius"/>
    </source>
</evidence>
<dbReference type="InterPro" id="IPR050524">
    <property type="entry name" value="APC_YAT"/>
</dbReference>
<dbReference type="Pfam" id="PF00324">
    <property type="entry name" value="AA_permease"/>
    <property type="match status" value="1"/>
</dbReference>
<keyword evidence="4 5" id="KW-0472">Membrane</keyword>
<accession>A0A9P9D6T2</accession>
<protein>
    <recommendedName>
        <fullName evidence="6">Amino acid permease/ SLC12A domain-containing protein</fullName>
    </recommendedName>
</protein>
<dbReference type="EMBL" id="JAGMUV010000034">
    <property type="protein sequence ID" value="KAH7113633.1"/>
    <property type="molecule type" value="Genomic_DNA"/>
</dbReference>
<evidence type="ECO:0000259" key="6">
    <source>
        <dbReference type="Pfam" id="PF00324"/>
    </source>
</evidence>
<name>A0A9P9D6T2_9HYPO</name>
<dbReference type="PANTHER" id="PTHR43341">
    <property type="entry name" value="AMINO ACID PERMEASE"/>
    <property type="match status" value="1"/>
</dbReference>
<keyword evidence="3 5" id="KW-1133">Transmembrane helix</keyword>
<dbReference type="AlphaFoldDB" id="A0A9P9D6T2"/>